<proteinExistence type="predicted"/>
<reference evidence="2" key="1">
    <citation type="submission" date="2014-07" db="EMBL/GenBank/DDBJ databases">
        <title>Draft genome sequence of the yeast Pseudozyma antarctica JCM 10317 known as a producer of lipase B which used in a wide range of industrial applications.</title>
        <authorList>
            <person name="Morita T."/>
            <person name="Saika A."/>
            <person name="Koike H."/>
        </authorList>
    </citation>
    <scope>NUCLEOTIDE SEQUENCE</scope>
    <source>
        <strain evidence="2">JCM 10317</strain>
    </source>
</reference>
<dbReference type="EMBL" id="DF830085">
    <property type="protein sequence ID" value="GAK67474.1"/>
    <property type="molecule type" value="Genomic_DNA"/>
</dbReference>
<dbReference type="PANTHER" id="PTHR37535">
    <property type="entry name" value="FLUG DOMAIN PROTEIN"/>
    <property type="match status" value="1"/>
</dbReference>
<name>A0A081CLC8_PSEA2</name>
<dbReference type="GeneID" id="26306451"/>
<evidence type="ECO:0000256" key="1">
    <source>
        <dbReference type="SAM" id="MobiDB-lite"/>
    </source>
</evidence>
<sequence>MRHHHAHSGSAIRLVGQHRRAIRCSLSVAQFESQAQAPPWHDACLVATGATSLEASSSRARRESRASNAALPTTRLATCPGSAVLSERPPPSTSSRATDPLKEVASLEGPSRRSSPFAIALRDLAPPLPPPRPYHSAVDEARRPNHSALDLSRRQRAPAAPAPFSAQYAVDTVRSVDTVLRSRRINAIPRSSAVSPFFARDAHPPSERSCAHDDPPRQNRSALSAIYPVNATLRSHPRQRLSALASPNSTAPLCARPSPTPFCAHDAHPRQSRSALSLHQRDSALGPVSEPFCANGAPPPSEPFCAHDTLTRQSRSAPSLHQRPSALIPTRPSPTASLTLPPCRTTELRWSRPTLTPPREGQSSAATSAALRLESRSTTNVALNASASMASAGSTMPDGAMIRCNFVESDAEVDDWFWATIVELLCSAQEGDRSRAGAQTELDGLMAAYCRAKPNAEISPQRRKKFTILIDTHPQILPPKGFCANWADIERIIKAGVFGDYMHGKWKCARERVQMAALILLLFATSCRPGELVVAGEHDSSQCAKWSDCKFVLHKPALPADPVGLSVEVTIRLLKGRRNDATQTKRIPVVSDHSSAPALDPTLYLFWMAIQDGVFERDFKLEDLATADLSRLPANRTTWELRTNKDALDKPIFPAFKSVSKLAYEADSTRGWTEKDANNRLSAFCGPAGLPDFTLCDVRHFCANALNDPFVTDSDWLRTCEHEAGHRVFVDDCQLDRLEIDVLALLRRHYQRYELIRGRGVPKTPDTDLIRPDELNIVDQDEAVLNAMARVAELKDRLVRETGSCYRRPAGDPLYDEYCSAQMQTQRARVAVRDRIRAERASVLAEAFGIDDSDDDDEGTKPDVRKRKLRQESAGLRSSRIDSPFCAPILFRAALHLARAVKVYTLNDIRFRLIAAAITALIKFSAIRGVTDEGRRQILFPSIRLSLHHQCNLLRSKVQGIFGCLSSSYDTIFNMKFTQPIVILASLAFAATALCAPISSEATLARRSAEKPNLIDSIGAAAEDLGLRRDIVQELSAAAEDLGLRRNVIDEANQALEDLGLRRRNVIDELNKALEDLGL</sequence>
<keyword evidence="3" id="KW-1185">Reference proteome</keyword>
<feature type="compositionally biased region" description="Basic and acidic residues" evidence="1">
    <location>
        <begin position="200"/>
        <end position="217"/>
    </location>
</feature>
<dbReference type="RefSeq" id="XP_014654416.1">
    <property type="nucleotide sequence ID" value="XM_014798930.1"/>
</dbReference>
<dbReference type="PANTHER" id="PTHR37535:SF3">
    <property type="entry name" value="FLUG DOMAIN-CONTAINING PROTEIN"/>
    <property type="match status" value="1"/>
</dbReference>
<dbReference type="HOGENOM" id="CLU_286367_0_0_1"/>
<gene>
    <name evidence="2" type="ORF">PAN0_018c5702</name>
</gene>
<protein>
    <submittedName>
        <fullName evidence="2">Uncharacterized protein</fullName>
    </submittedName>
</protein>
<organism evidence="2">
    <name type="scientific">Pseudozyma antarctica</name>
    <name type="common">Yeast</name>
    <name type="synonym">Candida antarctica</name>
    <dbReference type="NCBI Taxonomy" id="84753"/>
    <lineage>
        <taxon>Eukaryota</taxon>
        <taxon>Fungi</taxon>
        <taxon>Dikarya</taxon>
        <taxon>Basidiomycota</taxon>
        <taxon>Ustilaginomycotina</taxon>
        <taxon>Ustilaginomycetes</taxon>
        <taxon>Ustilaginales</taxon>
        <taxon>Ustilaginaceae</taxon>
        <taxon>Moesziomyces</taxon>
    </lineage>
</organism>
<dbReference type="AlphaFoldDB" id="A0A081CLC8"/>
<feature type="region of interest" description="Disordered" evidence="1">
    <location>
        <begin position="314"/>
        <end position="370"/>
    </location>
</feature>
<accession>A0A081CLC8</accession>
<dbReference type="InterPro" id="IPR021842">
    <property type="entry name" value="DUF3435"/>
</dbReference>
<dbReference type="Proteomes" id="UP000053758">
    <property type="component" value="Unassembled WGS sequence"/>
</dbReference>
<evidence type="ECO:0000313" key="3">
    <source>
        <dbReference type="Proteomes" id="UP000053758"/>
    </source>
</evidence>
<dbReference type="Pfam" id="PF11917">
    <property type="entry name" value="DUF3435"/>
    <property type="match status" value="1"/>
</dbReference>
<feature type="region of interest" description="Disordered" evidence="1">
    <location>
        <begin position="53"/>
        <end position="143"/>
    </location>
</feature>
<evidence type="ECO:0000313" key="2">
    <source>
        <dbReference type="EMBL" id="GAK67474.1"/>
    </source>
</evidence>
<feature type="region of interest" description="Disordered" evidence="1">
    <location>
        <begin position="196"/>
        <end position="219"/>
    </location>
</feature>